<reference evidence="2" key="1">
    <citation type="submission" date="2022-04" db="EMBL/GenBank/DDBJ databases">
        <title>Lysobacter sp. CAU 1642 isolated from sea sand.</title>
        <authorList>
            <person name="Kim W."/>
        </authorList>
    </citation>
    <scope>NUCLEOTIDE SEQUENCE</scope>
    <source>
        <strain evidence="2">CAU 1642</strain>
    </source>
</reference>
<protein>
    <submittedName>
        <fullName evidence="2">DUF4845 domain-containing protein</fullName>
    </submittedName>
</protein>
<dbReference type="EMBL" id="JALNMH010000012">
    <property type="protein sequence ID" value="MCK7594805.1"/>
    <property type="molecule type" value="Genomic_DNA"/>
</dbReference>
<evidence type="ECO:0000256" key="1">
    <source>
        <dbReference type="SAM" id="Phobius"/>
    </source>
</evidence>
<dbReference type="RefSeq" id="WP_248210450.1">
    <property type="nucleotide sequence ID" value="NZ_JALNMH010000012.1"/>
</dbReference>
<feature type="transmembrane region" description="Helical" evidence="1">
    <location>
        <begin position="12"/>
        <end position="33"/>
    </location>
</feature>
<keyword evidence="1" id="KW-0472">Membrane</keyword>
<keyword evidence="1" id="KW-0812">Transmembrane</keyword>
<accession>A0ABT0GJU1</accession>
<comment type="caution">
    <text evidence="2">The sequence shown here is derived from an EMBL/GenBank/DDBJ whole genome shotgun (WGS) entry which is preliminary data.</text>
</comment>
<sequence>MTTRKAQQGITLMGMIITLAVLGIFGYCGMKIFPMYQEYWSVKDSMEEVAKTPGIANAGRAKVVDLLFRRFNISYVESVKNEHITLDTKRGAVLTIKYEVRRHVAYNLDVVGKFEHSVELSN</sequence>
<dbReference type="Proteomes" id="UP001431449">
    <property type="component" value="Unassembled WGS sequence"/>
</dbReference>
<evidence type="ECO:0000313" key="3">
    <source>
        <dbReference type="Proteomes" id="UP001431449"/>
    </source>
</evidence>
<dbReference type="InterPro" id="IPR032314">
    <property type="entry name" value="DUF4845"/>
</dbReference>
<keyword evidence="1" id="KW-1133">Transmembrane helix</keyword>
<evidence type="ECO:0000313" key="2">
    <source>
        <dbReference type="EMBL" id="MCK7594805.1"/>
    </source>
</evidence>
<name>A0ABT0GJU1_9GAMM</name>
<gene>
    <name evidence="2" type="ORF">M0G41_14120</name>
</gene>
<organism evidence="2 3">
    <name type="scientific">Pseudomarimonas salicorniae</name>
    <dbReference type="NCBI Taxonomy" id="2933270"/>
    <lineage>
        <taxon>Bacteria</taxon>
        <taxon>Pseudomonadati</taxon>
        <taxon>Pseudomonadota</taxon>
        <taxon>Gammaproteobacteria</taxon>
        <taxon>Lysobacterales</taxon>
        <taxon>Lysobacteraceae</taxon>
        <taxon>Pseudomarimonas</taxon>
    </lineage>
</organism>
<dbReference type="Pfam" id="PF16137">
    <property type="entry name" value="DUF4845"/>
    <property type="match status" value="1"/>
</dbReference>
<proteinExistence type="predicted"/>
<keyword evidence="3" id="KW-1185">Reference proteome</keyword>